<sequence length="261" mass="28621">MNSTSRRVTNIGLALLGVLVLLVAFASVSSAAMSPVVGFGIVIAYLVAVFFLYRRADLGALAESLQRRQATLTAATRMSGAARRAAARAKAHPDSGYGSELTVLDVGMLINERRGDGGWDRRIAQESAALDDEFLQPYVKLFAPAGSAERHVTLTFEFYDRSGRLQFSHNMTDYLRTGENLILCERQLALRSAQQPMRAGTWDLRVKVDGVLVALHNFNMASTGGAMRPATRLSAVRDDHEEAPSVSLEELLREQARRHSE</sequence>
<feature type="region of interest" description="Disordered" evidence="1">
    <location>
        <begin position="242"/>
        <end position="261"/>
    </location>
</feature>
<gene>
    <name evidence="3" type="ORF">CUN49_01460</name>
</gene>
<keyword evidence="2" id="KW-1133">Transmembrane helix</keyword>
<organism evidence="3 4">
    <name type="scientific">Candidatus Thermofonsia Clade 1 bacterium</name>
    <dbReference type="NCBI Taxonomy" id="2364210"/>
    <lineage>
        <taxon>Bacteria</taxon>
        <taxon>Bacillati</taxon>
        <taxon>Chloroflexota</taxon>
        <taxon>Candidatus Thermofontia</taxon>
        <taxon>Candidatus Thermofonsia Clade 1</taxon>
    </lineage>
</organism>
<proteinExistence type="predicted"/>
<protein>
    <submittedName>
        <fullName evidence="3">Uncharacterized protein</fullName>
    </submittedName>
</protein>
<dbReference type="EMBL" id="PGTM01000010">
    <property type="protein sequence ID" value="PJF37205.1"/>
    <property type="molecule type" value="Genomic_DNA"/>
</dbReference>
<accession>A0A2M8PI40</accession>
<evidence type="ECO:0000313" key="4">
    <source>
        <dbReference type="Proteomes" id="UP000229681"/>
    </source>
</evidence>
<feature type="compositionally biased region" description="Basic and acidic residues" evidence="1">
    <location>
        <begin position="250"/>
        <end position="261"/>
    </location>
</feature>
<name>A0A2M8PI40_9CHLR</name>
<evidence type="ECO:0000313" key="3">
    <source>
        <dbReference type="EMBL" id="PJF37205.1"/>
    </source>
</evidence>
<feature type="transmembrane region" description="Helical" evidence="2">
    <location>
        <begin position="36"/>
        <end position="53"/>
    </location>
</feature>
<comment type="caution">
    <text evidence="3">The sequence shown here is derived from an EMBL/GenBank/DDBJ whole genome shotgun (WGS) entry which is preliminary data.</text>
</comment>
<dbReference type="AlphaFoldDB" id="A0A2M8PI40"/>
<evidence type="ECO:0000256" key="2">
    <source>
        <dbReference type="SAM" id="Phobius"/>
    </source>
</evidence>
<keyword evidence="2" id="KW-0472">Membrane</keyword>
<reference evidence="3 4" key="1">
    <citation type="submission" date="2017-11" db="EMBL/GenBank/DDBJ databases">
        <title>Evolution of Phototrophy in the Chloroflexi Phylum Driven by Horizontal Gene Transfer.</title>
        <authorList>
            <person name="Ward L.M."/>
            <person name="Hemp J."/>
            <person name="Shih P.M."/>
            <person name="Mcglynn S.E."/>
            <person name="Fischer W."/>
        </authorList>
    </citation>
    <scope>NUCLEOTIDE SEQUENCE [LARGE SCALE GENOMIC DNA]</scope>
    <source>
        <strain evidence="3">JP3_13</strain>
    </source>
</reference>
<keyword evidence="2" id="KW-0812">Transmembrane</keyword>
<evidence type="ECO:0000256" key="1">
    <source>
        <dbReference type="SAM" id="MobiDB-lite"/>
    </source>
</evidence>
<dbReference type="Proteomes" id="UP000229681">
    <property type="component" value="Unassembled WGS sequence"/>
</dbReference>